<dbReference type="GO" id="GO:0032298">
    <property type="term" value="P:positive regulation of DNA-templated DNA replication initiation"/>
    <property type="evidence" value="ECO:0007669"/>
    <property type="project" value="TreeGrafter"/>
</dbReference>
<protein>
    <submittedName>
        <fullName evidence="1">DNA polymerase III subunit chi</fullName>
    </submittedName>
</protein>
<accession>A0A5C9A0Z3</accession>
<comment type="caution">
    <text evidence="1">The sequence shown here is derived from an EMBL/GenBank/DDBJ whole genome shotgun (WGS) entry which is preliminary data.</text>
</comment>
<dbReference type="PANTHER" id="PTHR38767">
    <property type="entry name" value="DNA POLYMERASE III SUBUNIT CHI"/>
    <property type="match status" value="1"/>
</dbReference>
<name>A0A5C9A0Z3_9GAMM</name>
<dbReference type="Proteomes" id="UP000321933">
    <property type="component" value="Unassembled WGS sequence"/>
</dbReference>
<dbReference type="OrthoDB" id="5297568at2"/>
<dbReference type="Gene3D" id="3.40.50.10110">
    <property type="entry name" value="DNA polymerase III subunit chi"/>
    <property type="match status" value="1"/>
</dbReference>
<dbReference type="Pfam" id="PF04364">
    <property type="entry name" value="DNA_pol3_chi"/>
    <property type="match status" value="1"/>
</dbReference>
<dbReference type="InterPro" id="IPR036768">
    <property type="entry name" value="PolIII_chi_sf"/>
</dbReference>
<dbReference type="GO" id="GO:0006260">
    <property type="term" value="P:DNA replication"/>
    <property type="evidence" value="ECO:0007669"/>
    <property type="project" value="InterPro"/>
</dbReference>
<proteinExistence type="predicted"/>
<keyword evidence="2" id="KW-1185">Reference proteome</keyword>
<dbReference type="EMBL" id="VRYZ01000002">
    <property type="protein sequence ID" value="TXS93440.1"/>
    <property type="molecule type" value="Genomic_DNA"/>
</dbReference>
<dbReference type="PANTHER" id="PTHR38767:SF1">
    <property type="entry name" value="DNA POLYMERASE III SUBUNIT CHI"/>
    <property type="match status" value="1"/>
</dbReference>
<dbReference type="SUPFAM" id="SSF102400">
    <property type="entry name" value="DNA polymerase III chi subunit"/>
    <property type="match status" value="1"/>
</dbReference>
<dbReference type="InterPro" id="IPR007459">
    <property type="entry name" value="DNA_pol3_chi"/>
</dbReference>
<organism evidence="1 2">
    <name type="scientific">Parahaliea aestuarii</name>
    <dbReference type="NCBI Taxonomy" id="1852021"/>
    <lineage>
        <taxon>Bacteria</taxon>
        <taxon>Pseudomonadati</taxon>
        <taxon>Pseudomonadota</taxon>
        <taxon>Gammaproteobacteria</taxon>
        <taxon>Cellvibrionales</taxon>
        <taxon>Halieaceae</taxon>
        <taxon>Parahaliea</taxon>
    </lineage>
</organism>
<dbReference type="GO" id="GO:0003887">
    <property type="term" value="F:DNA-directed DNA polymerase activity"/>
    <property type="evidence" value="ECO:0007669"/>
    <property type="project" value="InterPro"/>
</dbReference>
<reference evidence="1 2" key="1">
    <citation type="submission" date="2019-08" db="EMBL/GenBank/DDBJ databases">
        <title>Parahaliea maris sp. nov., isolated from the surface seawater.</title>
        <authorList>
            <person name="Liu Y."/>
        </authorList>
    </citation>
    <scope>NUCLEOTIDE SEQUENCE [LARGE SCALE GENOMIC DNA]</scope>
    <source>
        <strain evidence="1 2">S2-26</strain>
    </source>
</reference>
<evidence type="ECO:0000313" key="1">
    <source>
        <dbReference type="EMBL" id="TXS93440.1"/>
    </source>
</evidence>
<sequence length="144" mass="16172">MTRVGFYVVQASGELERLRVAARLADKAFARGHRIYINATGEAQAQQLDELLWSFRPASFLPHGLTGSAGAEHIAIGWGQADPAGHDDLLINLQLDIPGFFGRFQRVAEVVTQEPRSLQALRESWRFYRERGYQLEKHDLPAQG</sequence>
<dbReference type="AlphaFoldDB" id="A0A5C9A0Z3"/>
<dbReference type="RefSeq" id="WP_148063375.1">
    <property type="nucleotide sequence ID" value="NZ_VRYZ01000002.1"/>
</dbReference>
<evidence type="ECO:0000313" key="2">
    <source>
        <dbReference type="Proteomes" id="UP000321933"/>
    </source>
</evidence>
<dbReference type="GO" id="GO:0003677">
    <property type="term" value="F:DNA binding"/>
    <property type="evidence" value="ECO:0007669"/>
    <property type="project" value="InterPro"/>
</dbReference>
<gene>
    <name evidence="1" type="ORF">FVW59_06295</name>
</gene>